<dbReference type="InterPro" id="IPR035965">
    <property type="entry name" value="PAS-like_dom_sf"/>
</dbReference>
<evidence type="ECO:0000256" key="3">
    <source>
        <dbReference type="ARBA" id="ARBA00022553"/>
    </source>
</evidence>
<dbReference type="InterPro" id="IPR000014">
    <property type="entry name" value="PAS"/>
</dbReference>
<dbReference type="InterPro" id="IPR004358">
    <property type="entry name" value="Sig_transdc_His_kin-like_C"/>
</dbReference>
<dbReference type="Pfam" id="PF02518">
    <property type="entry name" value="HATPase_c"/>
    <property type="match status" value="1"/>
</dbReference>
<keyword evidence="3" id="KW-0597">Phosphoprotein</keyword>
<dbReference type="SUPFAM" id="SSF55874">
    <property type="entry name" value="ATPase domain of HSP90 chaperone/DNA topoisomerase II/histidine kinase"/>
    <property type="match status" value="1"/>
</dbReference>
<protein>
    <recommendedName>
        <fullName evidence="2">histidine kinase</fullName>
        <ecNumber evidence="2">2.7.13.3</ecNumber>
    </recommendedName>
</protein>
<dbReference type="PROSITE" id="PS50109">
    <property type="entry name" value="HIS_KIN"/>
    <property type="match status" value="1"/>
</dbReference>
<dbReference type="Pfam" id="PF05226">
    <property type="entry name" value="CHASE2"/>
    <property type="match status" value="2"/>
</dbReference>
<dbReference type="SUPFAM" id="SSF55785">
    <property type="entry name" value="PYP-like sensor domain (PAS domain)"/>
    <property type="match status" value="1"/>
</dbReference>
<dbReference type="InterPro" id="IPR036890">
    <property type="entry name" value="HATPase_C_sf"/>
</dbReference>
<feature type="transmembrane region" description="Helical" evidence="6">
    <location>
        <begin position="204"/>
        <end position="225"/>
    </location>
</feature>
<dbReference type="FunFam" id="3.30.565.10:FF:000006">
    <property type="entry name" value="Sensor histidine kinase WalK"/>
    <property type="match status" value="1"/>
</dbReference>
<dbReference type="CDD" id="cd00082">
    <property type="entry name" value="HisKA"/>
    <property type="match status" value="1"/>
</dbReference>
<comment type="caution">
    <text evidence="8">The sequence shown here is derived from an EMBL/GenBank/DDBJ whole genome shotgun (WGS) entry which is preliminary data.</text>
</comment>
<dbReference type="PANTHER" id="PTHR43547:SF2">
    <property type="entry name" value="HYBRID SIGNAL TRANSDUCTION HISTIDINE KINASE C"/>
    <property type="match status" value="1"/>
</dbReference>
<dbReference type="AlphaFoldDB" id="A0A4Q7D2G0"/>
<dbReference type="Gene3D" id="3.30.450.20">
    <property type="entry name" value="PAS domain"/>
    <property type="match status" value="1"/>
</dbReference>
<dbReference type="Proteomes" id="UP000293369">
    <property type="component" value="Unassembled WGS sequence"/>
</dbReference>
<keyword evidence="4" id="KW-0808">Transferase</keyword>
<feature type="domain" description="Histidine kinase" evidence="7">
    <location>
        <begin position="450"/>
        <end position="657"/>
    </location>
</feature>
<dbReference type="CDD" id="cd00075">
    <property type="entry name" value="HATPase"/>
    <property type="match status" value="1"/>
</dbReference>
<evidence type="ECO:0000313" key="8">
    <source>
        <dbReference type="EMBL" id="RZI33015.1"/>
    </source>
</evidence>
<dbReference type="RefSeq" id="WP_065897830.1">
    <property type="nucleotide sequence ID" value="NZ_SGFE01000006.1"/>
</dbReference>
<sequence length="658" mass="72729">MTLWSTADKRQPTQAQRLFHRLVREWLWIGLLLLPITAYLSLSPGLALNNPLYDSLRRLTPLPVDSRILLVTIDEDSLKQLGPWPWPPNVHADLIGRLSAAQPAGILFDAIFSDPAAPANDKRLAEVVRAAQTDLPHVSYASVLRGEVPAEQLRNRLILVGATASGMGDRFVTPLSSTPGTTEGVEIQTNVLDSLLQGHSTVDLPGWLAALMATSLVALLLGLLLYRPRYALWMTLGCMAAAVLGAWALLRLGHWWSPAASLIGLLLSYLIWNWRRLSVIIAYFGWELARLDNEPKVLPERRRAPASQGDVLQARIFALEQAVSRTRDTRRFMADGLECLPVATLITDPKGNILLANRVAREVFGNDLVAENLLEQLADLGYPPLHNGVRVALSELVLVEFRDIHQRSLRMELAPLLPAEGDTALGWLLSLTDLSKEREAQQHRETMLRFLSHDLRAPHSAILALLDLHESESPVFGQIEQQVRRALSLTESFVQLAKAEADGYHFQPTLFAMLVMDAFDQVAVIAQLKGIHLVHDLDEADEGMVNADQSLLTRALFNVLENAIKYSPANTRVRLSHGSAQGWLECRISDQGPGIAPQDLPELFNQYRRFDSAQGSDGLGLGLTMVKAVVERHGGRVTCESELGTGSTFILRLPLLDD</sequence>
<evidence type="ECO:0000259" key="7">
    <source>
        <dbReference type="PROSITE" id="PS50109"/>
    </source>
</evidence>
<dbReference type="GO" id="GO:0005886">
    <property type="term" value="C:plasma membrane"/>
    <property type="evidence" value="ECO:0007669"/>
    <property type="project" value="UniProtKB-ARBA"/>
</dbReference>
<dbReference type="SMART" id="SM00388">
    <property type="entry name" value="HisKA"/>
    <property type="match status" value="1"/>
</dbReference>
<dbReference type="SMART" id="SM00387">
    <property type="entry name" value="HATPase_c"/>
    <property type="match status" value="1"/>
</dbReference>
<dbReference type="InterPro" id="IPR007890">
    <property type="entry name" value="CHASE2"/>
</dbReference>
<gene>
    <name evidence="8" type="ORF">EUX57_04235</name>
</gene>
<proteinExistence type="predicted"/>
<evidence type="ECO:0000256" key="5">
    <source>
        <dbReference type="ARBA" id="ARBA00022777"/>
    </source>
</evidence>
<feature type="transmembrane region" description="Helical" evidence="6">
    <location>
        <begin position="255"/>
        <end position="272"/>
    </location>
</feature>
<comment type="catalytic activity">
    <reaction evidence="1">
        <text>ATP + protein L-histidine = ADP + protein N-phospho-L-histidine.</text>
        <dbReference type="EC" id="2.7.13.3"/>
    </reaction>
</comment>
<feature type="transmembrane region" description="Helical" evidence="6">
    <location>
        <begin position="230"/>
        <end position="249"/>
    </location>
</feature>
<keyword evidence="6" id="KW-1133">Transmembrane helix</keyword>
<dbReference type="PANTHER" id="PTHR43547">
    <property type="entry name" value="TWO-COMPONENT HISTIDINE KINASE"/>
    <property type="match status" value="1"/>
</dbReference>
<keyword evidence="6" id="KW-0812">Transmembrane</keyword>
<evidence type="ECO:0000256" key="4">
    <source>
        <dbReference type="ARBA" id="ARBA00022679"/>
    </source>
</evidence>
<evidence type="ECO:0000313" key="9">
    <source>
        <dbReference type="Proteomes" id="UP000293369"/>
    </source>
</evidence>
<accession>A0A4Q7D2G0</accession>
<dbReference type="InterPro" id="IPR036097">
    <property type="entry name" value="HisK_dim/P_sf"/>
</dbReference>
<dbReference type="PRINTS" id="PR00344">
    <property type="entry name" value="BCTRLSENSOR"/>
</dbReference>
<dbReference type="EMBL" id="SGFE01000006">
    <property type="protein sequence ID" value="RZI33015.1"/>
    <property type="molecule type" value="Genomic_DNA"/>
</dbReference>
<organism evidence="8 9">
    <name type="scientific">Pseudomonas orientalis</name>
    <dbReference type="NCBI Taxonomy" id="76758"/>
    <lineage>
        <taxon>Bacteria</taxon>
        <taxon>Pseudomonadati</taxon>
        <taxon>Pseudomonadota</taxon>
        <taxon>Gammaproteobacteria</taxon>
        <taxon>Pseudomonadales</taxon>
        <taxon>Pseudomonadaceae</taxon>
        <taxon>Pseudomonas</taxon>
    </lineage>
</organism>
<reference evidence="8 9" key="1">
    <citation type="submission" date="2019-02" db="EMBL/GenBank/DDBJ databases">
        <title>Pseudomonas spp from wheat grain.</title>
        <authorList>
            <person name="Cho G.-S."/>
            <person name="Franz C.M.A.P."/>
        </authorList>
    </citation>
    <scope>NUCLEOTIDE SEQUENCE [LARGE SCALE GENOMIC DNA]</scope>
    <source>
        <strain evidence="8 9">133NRW</strain>
    </source>
</reference>
<dbReference type="SMART" id="SM01080">
    <property type="entry name" value="CHASE2"/>
    <property type="match status" value="1"/>
</dbReference>
<evidence type="ECO:0000256" key="2">
    <source>
        <dbReference type="ARBA" id="ARBA00012438"/>
    </source>
</evidence>
<evidence type="ECO:0000256" key="6">
    <source>
        <dbReference type="SAM" id="Phobius"/>
    </source>
</evidence>
<dbReference type="InterPro" id="IPR005467">
    <property type="entry name" value="His_kinase_dom"/>
</dbReference>
<keyword evidence="5" id="KW-0418">Kinase</keyword>
<dbReference type="GO" id="GO:0000155">
    <property type="term" value="F:phosphorelay sensor kinase activity"/>
    <property type="evidence" value="ECO:0007669"/>
    <property type="project" value="InterPro"/>
</dbReference>
<dbReference type="SUPFAM" id="SSF47384">
    <property type="entry name" value="Homodimeric domain of signal transducing histidine kinase"/>
    <property type="match status" value="1"/>
</dbReference>
<keyword evidence="6" id="KW-0472">Membrane</keyword>
<dbReference type="EC" id="2.7.13.3" evidence="2"/>
<name>A0A4Q7D2G0_9PSED</name>
<feature type="transmembrane region" description="Helical" evidence="6">
    <location>
        <begin position="26"/>
        <end position="48"/>
    </location>
</feature>
<dbReference type="SMART" id="SM00091">
    <property type="entry name" value="PAS"/>
    <property type="match status" value="1"/>
</dbReference>
<dbReference type="Gene3D" id="3.30.565.10">
    <property type="entry name" value="Histidine kinase-like ATPase, C-terminal domain"/>
    <property type="match status" value="1"/>
</dbReference>
<dbReference type="InterPro" id="IPR003661">
    <property type="entry name" value="HisK_dim/P_dom"/>
</dbReference>
<evidence type="ECO:0000256" key="1">
    <source>
        <dbReference type="ARBA" id="ARBA00000085"/>
    </source>
</evidence>
<dbReference type="InterPro" id="IPR003594">
    <property type="entry name" value="HATPase_dom"/>
</dbReference>
<dbReference type="Gene3D" id="1.10.287.130">
    <property type="match status" value="1"/>
</dbReference>